<organism evidence="1">
    <name type="scientific">Nitratidesulfovibrio vulgaris (strain DSM 19637 / Miyazaki F)</name>
    <name type="common">Desulfovibrio vulgaris</name>
    <dbReference type="NCBI Taxonomy" id="883"/>
    <lineage>
        <taxon>Bacteria</taxon>
        <taxon>Pseudomonadati</taxon>
        <taxon>Thermodesulfobacteriota</taxon>
        <taxon>Desulfovibrionia</taxon>
        <taxon>Desulfovibrionales</taxon>
        <taxon>Desulfovibrionaceae</taxon>
        <taxon>Nitratidesulfovibrio</taxon>
    </lineage>
</organism>
<protein>
    <submittedName>
        <fullName evidence="1">Helix-turn-helix protein, CopG family</fullName>
    </submittedName>
</protein>
<dbReference type="EMBL" id="CP001197">
    <property type="protein sequence ID" value="ACL08724.1"/>
    <property type="molecule type" value="Genomic_DNA"/>
</dbReference>
<dbReference type="NCBIfam" id="NF047399">
    <property type="entry name" value="BrnA_antitoxin_add"/>
    <property type="match status" value="1"/>
</dbReference>
<gene>
    <name evidence="1" type="ordered locus">DvMF_1779</name>
</gene>
<dbReference type="OrthoDB" id="9798485at2"/>
<dbReference type="AlphaFoldDB" id="B8DM80"/>
<reference evidence="1" key="1">
    <citation type="submission" date="2008-10" db="EMBL/GenBank/DDBJ databases">
        <title>Complete sequence of Desulfovibrio vulgaris str. 'Miyazaki F'.</title>
        <authorList>
            <person name="Lucas S."/>
            <person name="Copeland A."/>
            <person name="Lapidus A."/>
            <person name="Glavina del Rio T."/>
            <person name="Dalin E."/>
            <person name="Tice H."/>
            <person name="Bruce D."/>
            <person name="Goodwin L."/>
            <person name="Pitluck S."/>
            <person name="Sims D."/>
            <person name="Brettin T."/>
            <person name="Detter J.C."/>
            <person name="Han C."/>
            <person name="Larimer F."/>
            <person name="Land M."/>
            <person name="Hauser L."/>
            <person name="Kyrpides N."/>
            <person name="Mikhailova N."/>
            <person name="Hazen T.C."/>
            <person name="Richardson P."/>
        </authorList>
    </citation>
    <scope>NUCLEOTIDE SEQUENCE</scope>
    <source>
        <strain evidence="1">Miyazaki F</strain>
    </source>
</reference>
<dbReference type="HOGENOM" id="CLU_184328_0_0_7"/>
<proteinExistence type="predicted"/>
<evidence type="ECO:0000313" key="1">
    <source>
        <dbReference type="EMBL" id="ACL08724.1"/>
    </source>
</evidence>
<accession>B8DM80</accession>
<sequence length="82" mass="9280">MSKQLSTEEFDSRFDEGEGITAFLDTSAICHPNCEKKTANVNFPLWMVNARDTEAKTLGASRQALIKTVLGRHLQERKRQLV</sequence>
<dbReference type="KEGG" id="dvm:DvMF_1779"/>
<name>B8DM80_NITV9</name>